<feature type="signal peptide" evidence="5">
    <location>
        <begin position="1"/>
        <end position="20"/>
    </location>
</feature>
<dbReference type="OrthoDB" id="750178at2"/>
<dbReference type="GO" id="GO:0016491">
    <property type="term" value="F:oxidoreductase activity"/>
    <property type="evidence" value="ECO:0007669"/>
    <property type="project" value="InterPro"/>
</dbReference>
<keyword evidence="3" id="KW-1015">Disulfide bond</keyword>
<evidence type="ECO:0000256" key="1">
    <source>
        <dbReference type="ARBA" id="ARBA00004196"/>
    </source>
</evidence>
<dbReference type="Proteomes" id="UP000295292">
    <property type="component" value="Unassembled WGS sequence"/>
</dbReference>
<dbReference type="SUPFAM" id="SSF52833">
    <property type="entry name" value="Thioredoxin-like"/>
    <property type="match status" value="1"/>
</dbReference>
<dbReference type="InterPro" id="IPR017937">
    <property type="entry name" value="Thioredoxin_CS"/>
</dbReference>
<proteinExistence type="predicted"/>
<evidence type="ECO:0000256" key="2">
    <source>
        <dbReference type="ARBA" id="ARBA00022748"/>
    </source>
</evidence>
<evidence type="ECO:0000313" key="8">
    <source>
        <dbReference type="Proteomes" id="UP000295292"/>
    </source>
</evidence>
<dbReference type="InterPro" id="IPR000866">
    <property type="entry name" value="AhpC/TSA"/>
</dbReference>
<keyword evidence="8" id="KW-1185">Reference proteome</keyword>
<keyword evidence="4" id="KW-0676">Redox-active center</keyword>
<dbReference type="Gene3D" id="3.40.30.10">
    <property type="entry name" value="Glutaredoxin"/>
    <property type="match status" value="1"/>
</dbReference>
<evidence type="ECO:0000256" key="4">
    <source>
        <dbReference type="ARBA" id="ARBA00023284"/>
    </source>
</evidence>
<feature type="chain" id="PRO_5021013369" evidence="5">
    <location>
        <begin position="21"/>
        <end position="383"/>
    </location>
</feature>
<dbReference type="EMBL" id="SNYV01000013">
    <property type="protein sequence ID" value="TDQ77963.1"/>
    <property type="molecule type" value="Genomic_DNA"/>
</dbReference>
<evidence type="ECO:0000313" key="7">
    <source>
        <dbReference type="EMBL" id="TDQ77963.1"/>
    </source>
</evidence>
<sequence length="383" mass="43378">MRKISIILLIALTSISLVQAQSLPFTIKGKIQDIQEPATVYLTYESADSGRQKDSTVLVKGNFTFAGSINKPHKVTLMIIKDSDPNPQIVKHGSTDELTGVDGMMFYLDQGTNRIEGNTLSKAAIKGSKAHQEYLVYKNKNLALLKSYEAPFEQWNGKTEEQMTDEDRAKRAQLVKDFRAQSNAIRDQFIAEYPKSYVSWNMVVDNSSYTDIEKQKKQLESFGPKFLNTDEGQKAMQDIEMAIKLAIGQPAPLFTLEDVNGKSISLEAFRGKYVFIDFWASWCGPCRAENPHVAKAYEAYKDKNFEAIGISTDRSREAWLKALKEDGTKWIHVIDKKERENNVANKYNVRSIPSTWLIDPTGKIIAKDLRGEDLQKKLAEIFK</sequence>
<dbReference type="GO" id="GO:0017004">
    <property type="term" value="P:cytochrome complex assembly"/>
    <property type="evidence" value="ECO:0007669"/>
    <property type="project" value="UniProtKB-KW"/>
</dbReference>
<evidence type="ECO:0000259" key="6">
    <source>
        <dbReference type="PROSITE" id="PS51352"/>
    </source>
</evidence>
<reference evidence="7 8" key="1">
    <citation type="submission" date="2019-03" db="EMBL/GenBank/DDBJ databases">
        <title>Genomic Encyclopedia of Archaeal and Bacterial Type Strains, Phase II (KMG-II): from individual species to whole genera.</title>
        <authorList>
            <person name="Goeker M."/>
        </authorList>
    </citation>
    <scope>NUCLEOTIDE SEQUENCE [LARGE SCALE GENOMIC DNA]</scope>
    <source>
        <strain evidence="7 8">DSM 28353</strain>
    </source>
</reference>
<dbReference type="Pfam" id="PF14289">
    <property type="entry name" value="DUF4369"/>
    <property type="match status" value="1"/>
</dbReference>
<dbReference type="PANTHER" id="PTHR42852:SF6">
    <property type="entry name" value="THIOL:DISULFIDE INTERCHANGE PROTEIN DSBE"/>
    <property type="match status" value="1"/>
</dbReference>
<keyword evidence="2" id="KW-0201">Cytochrome c-type biogenesis</keyword>
<dbReference type="PROSITE" id="PS00194">
    <property type="entry name" value="THIOREDOXIN_1"/>
    <property type="match status" value="1"/>
</dbReference>
<evidence type="ECO:0000256" key="5">
    <source>
        <dbReference type="SAM" id="SignalP"/>
    </source>
</evidence>
<dbReference type="PROSITE" id="PS51352">
    <property type="entry name" value="THIOREDOXIN_2"/>
    <property type="match status" value="1"/>
</dbReference>
<evidence type="ECO:0000256" key="3">
    <source>
        <dbReference type="ARBA" id="ARBA00023157"/>
    </source>
</evidence>
<dbReference type="AlphaFoldDB" id="A0A4R6WE00"/>
<name>A0A4R6WE00_9SPHI</name>
<comment type="caution">
    <text evidence="7">The sequence shown here is derived from an EMBL/GenBank/DDBJ whole genome shotgun (WGS) entry which is preliminary data.</text>
</comment>
<protein>
    <submittedName>
        <fullName evidence="7">Peroxiredoxin</fullName>
    </submittedName>
</protein>
<gene>
    <name evidence="7" type="ORF">CLV99_1937</name>
</gene>
<keyword evidence="5" id="KW-0732">Signal</keyword>
<dbReference type="InterPro" id="IPR025380">
    <property type="entry name" value="DUF4369"/>
</dbReference>
<dbReference type="GO" id="GO:0030313">
    <property type="term" value="C:cell envelope"/>
    <property type="evidence" value="ECO:0007669"/>
    <property type="project" value="UniProtKB-SubCell"/>
</dbReference>
<accession>A0A4R6WE00</accession>
<dbReference type="PANTHER" id="PTHR42852">
    <property type="entry name" value="THIOL:DISULFIDE INTERCHANGE PROTEIN DSBE"/>
    <property type="match status" value="1"/>
</dbReference>
<dbReference type="InterPro" id="IPR036249">
    <property type="entry name" value="Thioredoxin-like_sf"/>
</dbReference>
<dbReference type="Pfam" id="PF00578">
    <property type="entry name" value="AhpC-TSA"/>
    <property type="match status" value="1"/>
</dbReference>
<comment type="subcellular location">
    <subcellularLocation>
        <location evidence="1">Cell envelope</location>
    </subcellularLocation>
</comment>
<dbReference type="CDD" id="cd02966">
    <property type="entry name" value="TlpA_like_family"/>
    <property type="match status" value="1"/>
</dbReference>
<dbReference type="GO" id="GO:0016209">
    <property type="term" value="F:antioxidant activity"/>
    <property type="evidence" value="ECO:0007669"/>
    <property type="project" value="InterPro"/>
</dbReference>
<organism evidence="7 8">
    <name type="scientific">Sphingobacterium yanglingense</name>
    <dbReference type="NCBI Taxonomy" id="1437280"/>
    <lineage>
        <taxon>Bacteria</taxon>
        <taxon>Pseudomonadati</taxon>
        <taxon>Bacteroidota</taxon>
        <taxon>Sphingobacteriia</taxon>
        <taxon>Sphingobacteriales</taxon>
        <taxon>Sphingobacteriaceae</taxon>
        <taxon>Sphingobacterium</taxon>
    </lineage>
</organism>
<dbReference type="InterPro" id="IPR013766">
    <property type="entry name" value="Thioredoxin_domain"/>
</dbReference>
<dbReference type="InterPro" id="IPR050553">
    <property type="entry name" value="Thioredoxin_ResA/DsbE_sf"/>
</dbReference>
<dbReference type="RefSeq" id="WP_133584228.1">
    <property type="nucleotide sequence ID" value="NZ_SNYV01000013.1"/>
</dbReference>
<feature type="domain" description="Thioredoxin" evidence="6">
    <location>
        <begin position="245"/>
        <end position="383"/>
    </location>
</feature>